<evidence type="ECO:0000256" key="12">
    <source>
        <dbReference type="ARBA" id="ARBA00024185"/>
    </source>
</evidence>
<keyword evidence="5" id="KW-0479">Metal-binding</keyword>
<feature type="domain" description="Cytochrome b561" evidence="19">
    <location>
        <begin position="65"/>
        <end position="147"/>
    </location>
</feature>
<dbReference type="PANTHER" id="PTHR10106">
    <property type="entry name" value="CYTOCHROME B561-RELATED"/>
    <property type="match status" value="1"/>
</dbReference>
<feature type="transmembrane region" description="Helical" evidence="18">
    <location>
        <begin position="103"/>
        <end position="121"/>
    </location>
</feature>
<keyword evidence="21" id="KW-1185">Reference proteome</keyword>
<sequence>MAQSLGEWGREGVSGVGLEGPGMYHSEVVGCPSELCCFSCSCHLSMESRTSMASSPGALPYYVAFSQLLGLMVVAMTGAWLGLYRGGIAWEGTLQFNVHPLCMVIGLVFLQGDALLVYRVFRNEAKRTTKVLHGLLHVFAFIIALVGEFRGIAFPSHAPSLPSPSFQAFQAGTLGAGMRAQKSWLVRFPLGHLPRTPRLSSRDPSSLAQAWSRCSTTTGRRAMPTCTACTAGVACLSLCSALYSGWWALVSSCSPELRFLCGTATAHSMSSLVPPSSSSLWAQPCWA</sequence>
<evidence type="ECO:0000256" key="7">
    <source>
        <dbReference type="ARBA" id="ARBA00022982"/>
    </source>
</evidence>
<evidence type="ECO:0000313" key="20">
    <source>
        <dbReference type="Ensembl" id="ENSRFEP00010015174.1"/>
    </source>
</evidence>
<keyword evidence="4 18" id="KW-0812">Transmembrane</keyword>
<keyword evidence="3" id="KW-0349">Heme</keyword>
<dbReference type="Gene3D" id="1.20.120.1770">
    <property type="match status" value="1"/>
</dbReference>
<keyword evidence="8 18" id="KW-1133">Transmembrane helix</keyword>
<dbReference type="GeneTree" id="ENSGT00950000183197"/>
<dbReference type="Proteomes" id="UP000472240">
    <property type="component" value="Chromosome 21"/>
</dbReference>
<gene>
    <name evidence="20" type="primary">LOC117012769</name>
</gene>
<keyword evidence="9" id="KW-0408">Iron</keyword>
<evidence type="ECO:0000256" key="13">
    <source>
        <dbReference type="ARBA" id="ARBA00024231"/>
    </source>
</evidence>
<evidence type="ECO:0000313" key="21">
    <source>
        <dbReference type="Proteomes" id="UP000472240"/>
    </source>
</evidence>
<reference evidence="20 21" key="1">
    <citation type="journal article" date="2015" name="Annu Rev Anim Biosci">
        <title>The Genome 10K Project: a way forward.</title>
        <authorList>
            <person name="Koepfli K.P."/>
            <person name="Paten B."/>
            <person name="O'Brien S.J."/>
            <person name="Koepfli K.P."/>
            <person name="Paten B."/>
            <person name="Antunes A."/>
            <person name="Belov K."/>
            <person name="Bustamante C."/>
            <person name="Castoe T.A."/>
            <person name="Clawson H."/>
            <person name="Crawford A.J."/>
            <person name="Diekhans M."/>
            <person name="Distel D."/>
            <person name="Durbin R."/>
            <person name="Earl D."/>
            <person name="Fujita M.K."/>
            <person name="Gamble T."/>
            <person name="Georges A."/>
            <person name="Gemmell N."/>
            <person name="Gilbert M.T."/>
            <person name="Graves J.M."/>
            <person name="Green R.E."/>
            <person name="Hickey G."/>
            <person name="Jarvis E.D."/>
            <person name="Johnson W."/>
            <person name="Komissarov A."/>
            <person name="Korf I."/>
            <person name="Kuhn R."/>
            <person name="Larkin D.M."/>
            <person name="Lewin H."/>
            <person name="Lopez J.V."/>
            <person name="Ma J."/>
            <person name="Marques-Bonet T."/>
            <person name="Miller W."/>
            <person name="Murphy R."/>
            <person name="Pevzner P."/>
            <person name="Shapiro B."/>
            <person name="Steiner C."/>
            <person name="Tamazian G."/>
            <person name="Venkatesh B."/>
            <person name="Wang J."/>
            <person name="Wayne R."/>
            <person name="Wiley E."/>
            <person name="Yang H."/>
            <person name="Zhang G."/>
            <person name="Haussler D."/>
            <person name="Ryder O."/>
            <person name="O'Brien S.J."/>
        </authorList>
    </citation>
    <scope>NUCLEOTIDE SEQUENCE</scope>
</reference>
<dbReference type="Ensembl" id="ENSRFET00010016573.1">
    <property type="protein sequence ID" value="ENSRFEP00010015174.1"/>
    <property type="gene ID" value="ENSRFEG00010010215.1"/>
</dbReference>
<evidence type="ECO:0000256" key="10">
    <source>
        <dbReference type="ARBA" id="ARBA00023136"/>
    </source>
</evidence>
<dbReference type="SMART" id="SM00665">
    <property type="entry name" value="B561"/>
    <property type="match status" value="1"/>
</dbReference>
<evidence type="ECO:0000259" key="19">
    <source>
        <dbReference type="PROSITE" id="PS50939"/>
    </source>
</evidence>
<dbReference type="GO" id="GO:0046872">
    <property type="term" value="F:metal ion binding"/>
    <property type="evidence" value="ECO:0007669"/>
    <property type="project" value="UniProtKB-KW"/>
</dbReference>
<dbReference type="Pfam" id="PF03188">
    <property type="entry name" value="Cytochrom_B561"/>
    <property type="match status" value="1"/>
</dbReference>
<evidence type="ECO:0000256" key="8">
    <source>
        <dbReference type="ARBA" id="ARBA00022989"/>
    </source>
</evidence>
<dbReference type="InParanoid" id="A0A671EP29"/>
<comment type="catalytic activity">
    <reaction evidence="17">
        <text>monodehydro-L-ascorbate radical(out) + L-ascorbate(in) = monodehydro-L-ascorbate radical(in) + L-ascorbate(out)</text>
        <dbReference type="Rhea" id="RHEA:66524"/>
        <dbReference type="ChEBI" id="CHEBI:38290"/>
        <dbReference type="ChEBI" id="CHEBI:59513"/>
    </reaction>
    <physiologicalReaction direction="left-to-right" evidence="17">
        <dbReference type="Rhea" id="RHEA:66525"/>
    </physiologicalReaction>
</comment>
<evidence type="ECO:0000256" key="11">
    <source>
        <dbReference type="ARBA" id="ARBA00023329"/>
    </source>
</evidence>
<evidence type="ECO:0000256" key="4">
    <source>
        <dbReference type="ARBA" id="ARBA00022692"/>
    </source>
</evidence>
<dbReference type="InterPro" id="IPR006593">
    <property type="entry name" value="Cyt_b561/ferric_Rdtase_TM"/>
</dbReference>
<evidence type="ECO:0000256" key="16">
    <source>
        <dbReference type="ARBA" id="ARBA00045973"/>
    </source>
</evidence>
<evidence type="ECO:0000256" key="14">
    <source>
        <dbReference type="ARBA" id="ARBA00030896"/>
    </source>
</evidence>
<comment type="function">
    <text evidence="16">Transmembrane reductase that uses ascorbate as an electron donor in the cytoplasm and transfers electrons across membranes to reduce monodehydro-L-ascorbate radical in the lumen of secretory vesicles. It is therefore involved the regeneration and homeostasis within secretory vesicles of ascorbate which in turn provides reducing equivalents needed to support the activity of intravesicular enzymes.</text>
</comment>
<name>A0A671EP29_RHIFE</name>
<reference evidence="21" key="3">
    <citation type="submission" date="2018-12" db="EMBL/GenBank/DDBJ databases">
        <title>G10K-VGP greater horseshoe bat female genome, primary haplotype.</title>
        <authorList>
            <person name="Teeling E."/>
            <person name="Myers G."/>
            <person name="Vernes S."/>
            <person name="Pippel M."/>
            <person name="Winkler S."/>
            <person name="Fedrigo O."/>
            <person name="Rhie A."/>
            <person name="Koren S."/>
            <person name="Phillippy A."/>
            <person name="Lewin H."/>
            <person name="Damas J."/>
            <person name="Howe K."/>
            <person name="Mountcastle J."/>
            <person name="Jarvis E.D."/>
        </authorList>
    </citation>
    <scope>NUCLEOTIDE SEQUENCE [LARGE SCALE GENOMIC DNA]</scope>
</reference>
<dbReference type="PROSITE" id="PS50939">
    <property type="entry name" value="CYTOCHROME_B561"/>
    <property type="match status" value="1"/>
</dbReference>
<evidence type="ECO:0000256" key="9">
    <source>
        <dbReference type="ARBA" id="ARBA00023004"/>
    </source>
</evidence>
<comment type="cofactor">
    <cofactor evidence="1">
        <name>heme b</name>
        <dbReference type="ChEBI" id="CHEBI:60344"/>
    </cofactor>
</comment>
<proteinExistence type="predicted"/>
<comment type="subcellular location">
    <subcellularLocation>
        <location evidence="12">Cytoplasmic vesicle</location>
        <location evidence="12">Secretory vesicle</location>
        <location evidence="12">Chromaffin granule membrane</location>
        <topology evidence="12">Multi-pass membrane protein</topology>
    </subcellularLocation>
</comment>
<evidence type="ECO:0000256" key="2">
    <source>
        <dbReference type="ARBA" id="ARBA00022448"/>
    </source>
</evidence>
<dbReference type="PANTHER" id="PTHR10106:SF14">
    <property type="entry name" value="TRANSMEMBRANE ASCORBATE-DEPENDENT REDUCTASE CYB561"/>
    <property type="match status" value="1"/>
</dbReference>
<dbReference type="InterPro" id="IPR043205">
    <property type="entry name" value="CYB561/CYBRD1-like"/>
</dbReference>
<feature type="transmembrane region" description="Helical" evidence="18">
    <location>
        <begin position="133"/>
        <end position="153"/>
    </location>
</feature>
<dbReference type="GO" id="GO:0005765">
    <property type="term" value="C:lysosomal membrane"/>
    <property type="evidence" value="ECO:0007669"/>
    <property type="project" value="TreeGrafter"/>
</dbReference>
<evidence type="ECO:0000256" key="3">
    <source>
        <dbReference type="ARBA" id="ARBA00022617"/>
    </source>
</evidence>
<reference evidence="20" key="4">
    <citation type="submission" date="2025-08" db="UniProtKB">
        <authorList>
            <consortium name="Ensembl"/>
        </authorList>
    </citation>
    <scope>IDENTIFICATION</scope>
</reference>
<keyword evidence="2" id="KW-0813">Transport</keyword>
<dbReference type="GO" id="GO:0042584">
    <property type="term" value="C:chromaffin granule membrane"/>
    <property type="evidence" value="ECO:0007669"/>
    <property type="project" value="UniProtKB-SubCell"/>
</dbReference>
<feature type="transmembrane region" description="Helical" evidence="18">
    <location>
        <begin position="59"/>
        <end position="83"/>
    </location>
</feature>
<organism evidence="20 21">
    <name type="scientific">Rhinolophus ferrumequinum</name>
    <name type="common">Greater horseshoe bat</name>
    <dbReference type="NCBI Taxonomy" id="59479"/>
    <lineage>
        <taxon>Eukaryota</taxon>
        <taxon>Metazoa</taxon>
        <taxon>Chordata</taxon>
        <taxon>Craniata</taxon>
        <taxon>Vertebrata</taxon>
        <taxon>Euteleostomi</taxon>
        <taxon>Mammalia</taxon>
        <taxon>Eutheria</taxon>
        <taxon>Laurasiatheria</taxon>
        <taxon>Chiroptera</taxon>
        <taxon>Yinpterochiroptera</taxon>
        <taxon>Rhinolophoidea</taxon>
        <taxon>Rhinolophidae</taxon>
        <taxon>Rhinolophinae</taxon>
        <taxon>Rhinolophus</taxon>
    </lineage>
</organism>
<dbReference type="AlphaFoldDB" id="A0A671EP29"/>
<accession>A0A671EP29</accession>
<evidence type="ECO:0000256" key="5">
    <source>
        <dbReference type="ARBA" id="ARBA00022723"/>
    </source>
</evidence>
<evidence type="ECO:0000256" key="15">
    <source>
        <dbReference type="ARBA" id="ARBA00032709"/>
    </source>
</evidence>
<reference evidence="20 21" key="2">
    <citation type="journal article" date="2018" name="Annu Rev Anim Biosci">
        <title>Bat Biology, Genomes, and the Bat1K Project: To Generate Chromosome-Level Genomes for All Living Bat Species.</title>
        <authorList>
            <person name="Teeling E.C."/>
            <person name="Vernes S.C."/>
            <person name="Davalos L.M."/>
            <person name="Ray D.A."/>
            <person name="Gilbert M.T.P."/>
            <person name="Myers E."/>
        </authorList>
    </citation>
    <scope>NUCLEOTIDE SEQUENCE</scope>
</reference>
<protein>
    <recommendedName>
        <fullName evidence="13">Transmembrane ascorbate-dependent reductase CYB561</fullName>
    </recommendedName>
    <alternativeName>
        <fullName evidence="14">Cytochrome b-561</fullName>
    </alternativeName>
    <alternativeName>
        <fullName evidence="15">Cytochrome b561</fullName>
    </alternativeName>
</protein>
<keyword evidence="6" id="KW-1278">Translocase</keyword>
<evidence type="ECO:0000256" key="18">
    <source>
        <dbReference type="SAM" id="Phobius"/>
    </source>
</evidence>
<keyword evidence="11" id="KW-0968">Cytoplasmic vesicle</keyword>
<keyword evidence="10 18" id="KW-0472">Membrane</keyword>
<evidence type="ECO:0000256" key="17">
    <source>
        <dbReference type="ARBA" id="ARBA00047447"/>
    </source>
</evidence>
<reference evidence="20" key="5">
    <citation type="submission" date="2025-09" db="UniProtKB">
        <authorList>
            <consortium name="Ensembl"/>
        </authorList>
    </citation>
    <scope>IDENTIFICATION</scope>
</reference>
<dbReference type="GO" id="GO:0016491">
    <property type="term" value="F:oxidoreductase activity"/>
    <property type="evidence" value="ECO:0007669"/>
    <property type="project" value="InterPro"/>
</dbReference>
<evidence type="ECO:0000256" key="6">
    <source>
        <dbReference type="ARBA" id="ARBA00022967"/>
    </source>
</evidence>
<keyword evidence="7" id="KW-0249">Electron transport</keyword>
<evidence type="ECO:0000256" key="1">
    <source>
        <dbReference type="ARBA" id="ARBA00001970"/>
    </source>
</evidence>